<keyword evidence="4 7" id="KW-0812">Transmembrane</keyword>
<dbReference type="InterPro" id="IPR036259">
    <property type="entry name" value="MFS_trans_sf"/>
</dbReference>
<keyword evidence="6 7" id="KW-0472">Membrane</keyword>
<sequence length="415" mass="45635">MNRAFIKKWGTLLLLATGAGIIFQLPYIRETFYVPIQKAMNLTNAQMGTLSSGYATVATFSYFVGGIIADKFSARKLLTFSFLITGVLGLWFSFFPGYQISRIIFILMGVSTIITYWSAAIKATRMLGDSSEQGRLFGWQEGLRGLTNALLVFLMTWVYTQFADTVLGTAWAIRTCAITVIIIGILNWFIIKDTKTESQNEPIGKNIMGLLSSLKMPRVWILVGIVFFAYSMYGLLGYINTYAINVYGLSVAGGATLGGTRYLVQACGGIIGGIVADKIGSRLKVIIGGSALLTISWALFLILPASKSLLLAVVINFLFGLFFIYVIRSQYFAVIDDAGIPVDKTGRVSGIVSAIGYLPDVFMYTMVGGWFDTHPGKAGFDMMFIYAIIMGLMCIVFSLLLAFVIRRKKITNLEK</sequence>
<evidence type="ECO:0000313" key="10">
    <source>
        <dbReference type="Proteomes" id="UP000014249"/>
    </source>
</evidence>
<feature type="transmembrane region" description="Helical" evidence="7">
    <location>
        <begin position="309"/>
        <end position="327"/>
    </location>
</feature>
<evidence type="ECO:0000256" key="4">
    <source>
        <dbReference type="ARBA" id="ARBA00022692"/>
    </source>
</evidence>
<dbReference type="GO" id="GO:0005886">
    <property type="term" value="C:plasma membrane"/>
    <property type="evidence" value="ECO:0007669"/>
    <property type="project" value="UniProtKB-SubCell"/>
</dbReference>
<dbReference type="Gene3D" id="1.20.1250.20">
    <property type="entry name" value="MFS general substrate transporter like domains"/>
    <property type="match status" value="2"/>
</dbReference>
<dbReference type="InterPro" id="IPR011701">
    <property type="entry name" value="MFS"/>
</dbReference>
<evidence type="ECO:0000256" key="7">
    <source>
        <dbReference type="SAM" id="Phobius"/>
    </source>
</evidence>
<feature type="transmembrane region" description="Helical" evidence="7">
    <location>
        <begin position="219"/>
        <end position="236"/>
    </location>
</feature>
<feature type="transmembrane region" description="Helical" evidence="7">
    <location>
        <begin position="12"/>
        <end position="28"/>
    </location>
</feature>
<dbReference type="Pfam" id="PF07690">
    <property type="entry name" value="MFS_1"/>
    <property type="match status" value="1"/>
</dbReference>
<evidence type="ECO:0000259" key="8">
    <source>
        <dbReference type="PROSITE" id="PS50850"/>
    </source>
</evidence>
<organism evidence="9 10">
    <name type="scientific">Lacticaseibacillus paracasei subsp. paracasei CNCM I-4270</name>
    <dbReference type="NCBI Taxonomy" id="1256202"/>
    <lineage>
        <taxon>Bacteria</taxon>
        <taxon>Bacillati</taxon>
        <taxon>Bacillota</taxon>
        <taxon>Bacilli</taxon>
        <taxon>Lactobacillales</taxon>
        <taxon>Lactobacillaceae</taxon>
        <taxon>Lacticaseibacillus</taxon>
    </lineage>
</organism>
<reference evidence="9 10" key="1">
    <citation type="journal article" date="2013" name="PLoS ONE">
        <title>Lactobacillus paracasei comparative genomics: towards species pan-genome definition and exploitation of diversity.</title>
        <authorList>
            <person name="Smokvina T."/>
            <person name="Wels M."/>
            <person name="Polka J."/>
            <person name="Chervaux C."/>
            <person name="Brisse S."/>
            <person name="Boekhorst J."/>
            <person name="van Hylckama Vlieg J.E."/>
            <person name="Siezen R.J."/>
        </authorList>
    </citation>
    <scope>NUCLEOTIDE SEQUENCE [LARGE SCALE GENOMIC DNA]</scope>
    <source>
        <strain evidence="9 10">CNCM I-4270</strain>
    </source>
</reference>
<feature type="transmembrane region" description="Helical" evidence="7">
    <location>
        <begin position="383"/>
        <end position="405"/>
    </location>
</feature>
<keyword evidence="5 7" id="KW-1133">Transmembrane helix</keyword>
<accession>A0A8E0IEG0</accession>
<dbReference type="InterPro" id="IPR020846">
    <property type="entry name" value="MFS_dom"/>
</dbReference>
<dbReference type="AlphaFoldDB" id="A0A8E0IEG0"/>
<dbReference type="GO" id="GO:0022857">
    <property type="term" value="F:transmembrane transporter activity"/>
    <property type="evidence" value="ECO:0007669"/>
    <property type="project" value="InterPro"/>
</dbReference>
<dbReference type="Proteomes" id="UP000014249">
    <property type="component" value="Unassembled WGS sequence"/>
</dbReference>
<keyword evidence="2" id="KW-0813">Transport</keyword>
<comment type="subcellular location">
    <subcellularLocation>
        <location evidence="1">Cell membrane</location>
        <topology evidence="1">Multi-pass membrane protein</topology>
    </subcellularLocation>
</comment>
<evidence type="ECO:0000256" key="2">
    <source>
        <dbReference type="ARBA" id="ARBA00022448"/>
    </source>
</evidence>
<evidence type="ECO:0000256" key="1">
    <source>
        <dbReference type="ARBA" id="ARBA00004651"/>
    </source>
</evidence>
<feature type="transmembrane region" description="Helical" evidence="7">
    <location>
        <begin position="77"/>
        <end position="94"/>
    </location>
</feature>
<dbReference type="EMBL" id="ANJX01000430">
    <property type="protein sequence ID" value="EPC49967.1"/>
    <property type="molecule type" value="Genomic_DNA"/>
</dbReference>
<feature type="transmembrane region" description="Helical" evidence="7">
    <location>
        <begin position="348"/>
        <end position="371"/>
    </location>
</feature>
<proteinExistence type="predicted"/>
<dbReference type="InterPro" id="IPR050189">
    <property type="entry name" value="MFS_Efflux_Transporters"/>
</dbReference>
<dbReference type="PANTHER" id="PTHR43124">
    <property type="entry name" value="PURINE EFFLUX PUMP PBUE"/>
    <property type="match status" value="1"/>
</dbReference>
<feature type="transmembrane region" description="Helical" evidence="7">
    <location>
        <begin position="100"/>
        <end position="121"/>
    </location>
</feature>
<feature type="transmembrane region" description="Helical" evidence="7">
    <location>
        <begin position="48"/>
        <end position="65"/>
    </location>
</feature>
<dbReference type="SUPFAM" id="SSF103473">
    <property type="entry name" value="MFS general substrate transporter"/>
    <property type="match status" value="1"/>
</dbReference>
<feature type="transmembrane region" description="Helical" evidence="7">
    <location>
        <begin position="171"/>
        <end position="191"/>
    </location>
</feature>
<gene>
    <name evidence="9" type="ORF">Lpp77_16067</name>
</gene>
<name>A0A8E0IEG0_LACPA</name>
<dbReference type="PROSITE" id="PS50850">
    <property type="entry name" value="MFS"/>
    <property type="match status" value="1"/>
</dbReference>
<evidence type="ECO:0000256" key="3">
    <source>
        <dbReference type="ARBA" id="ARBA00022475"/>
    </source>
</evidence>
<keyword evidence="3" id="KW-1003">Cell membrane</keyword>
<comment type="caution">
    <text evidence="9">The sequence shown here is derived from an EMBL/GenBank/DDBJ whole genome shotgun (WGS) entry which is preliminary data.</text>
</comment>
<evidence type="ECO:0000256" key="6">
    <source>
        <dbReference type="ARBA" id="ARBA00023136"/>
    </source>
</evidence>
<feature type="domain" description="Major facilitator superfamily (MFS) profile" evidence="8">
    <location>
        <begin position="1"/>
        <end position="409"/>
    </location>
</feature>
<feature type="transmembrane region" description="Helical" evidence="7">
    <location>
        <begin position="285"/>
        <end position="303"/>
    </location>
</feature>
<protein>
    <submittedName>
        <fullName evidence="9">Major facilitator family protein</fullName>
    </submittedName>
</protein>
<feature type="transmembrane region" description="Helical" evidence="7">
    <location>
        <begin position="142"/>
        <end position="159"/>
    </location>
</feature>
<dbReference type="PANTHER" id="PTHR43124:SF3">
    <property type="entry name" value="CHLORAMPHENICOL EFFLUX PUMP RV0191"/>
    <property type="match status" value="1"/>
</dbReference>
<evidence type="ECO:0000256" key="5">
    <source>
        <dbReference type="ARBA" id="ARBA00022989"/>
    </source>
</evidence>
<dbReference type="CDD" id="cd06174">
    <property type="entry name" value="MFS"/>
    <property type="match status" value="1"/>
</dbReference>
<evidence type="ECO:0000313" key="9">
    <source>
        <dbReference type="EMBL" id="EPC49967.1"/>
    </source>
</evidence>